<organism evidence="2">
    <name type="scientific">Anopheles marajoara</name>
    <dbReference type="NCBI Taxonomy" id="58244"/>
    <lineage>
        <taxon>Eukaryota</taxon>
        <taxon>Metazoa</taxon>
        <taxon>Ecdysozoa</taxon>
        <taxon>Arthropoda</taxon>
        <taxon>Hexapoda</taxon>
        <taxon>Insecta</taxon>
        <taxon>Pterygota</taxon>
        <taxon>Neoptera</taxon>
        <taxon>Endopterygota</taxon>
        <taxon>Diptera</taxon>
        <taxon>Nematocera</taxon>
        <taxon>Culicoidea</taxon>
        <taxon>Culicidae</taxon>
        <taxon>Anophelinae</taxon>
        <taxon>Anopheles</taxon>
    </lineage>
</organism>
<dbReference type="EMBL" id="GGFJ01012096">
    <property type="protein sequence ID" value="MBW61237.1"/>
    <property type="molecule type" value="Transcribed_RNA"/>
</dbReference>
<feature type="region of interest" description="Disordered" evidence="1">
    <location>
        <begin position="84"/>
        <end position="119"/>
    </location>
</feature>
<evidence type="ECO:0000313" key="2">
    <source>
        <dbReference type="EMBL" id="MBW61237.1"/>
    </source>
</evidence>
<proteinExistence type="predicted"/>
<dbReference type="AlphaFoldDB" id="A0A2M4C7D5"/>
<protein>
    <submittedName>
        <fullName evidence="2">Putative secreted protein</fullName>
    </submittedName>
</protein>
<name>A0A2M4C7D5_9DIPT</name>
<sequence>MRLCLLAPLAPCVARSSNPLGVDWQILRHCPIIIIITRRRRCDYLFETIVGVTSPSSSLYYLRVCCRGGLLSVVCLPGWRLEGESHPIDKSTISSVCPSPSPSLDQHRHHPRKELPYSL</sequence>
<accession>A0A2M4C7D5</accession>
<reference evidence="2" key="1">
    <citation type="submission" date="2018-01" db="EMBL/GenBank/DDBJ databases">
        <title>An insight into the sialome of Amazonian anophelines.</title>
        <authorList>
            <person name="Ribeiro J.M."/>
            <person name="Scarpassa V."/>
            <person name="Calvo E."/>
        </authorList>
    </citation>
    <scope>NUCLEOTIDE SEQUENCE</scope>
    <source>
        <tissue evidence="2">Salivary glands</tissue>
    </source>
</reference>
<feature type="compositionally biased region" description="Polar residues" evidence="1">
    <location>
        <begin position="91"/>
        <end position="104"/>
    </location>
</feature>
<evidence type="ECO:0000256" key="1">
    <source>
        <dbReference type="SAM" id="MobiDB-lite"/>
    </source>
</evidence>